<name>A0A290PYY1_9LACT</name>
<organism evidence="2 3">
    <name type="scientific">Pseudolactococcus raffinolactis</name>
    <dbReference type="NCBI Taxonomy" id="1366"/>
    <lineage>
        <taxon>Bacteria</taxon>
        <taxon>Bacillati</taxon>
        <taxon>Bacillota</taxon>
        <taxon>Bacilli</taxon>
        <taxon>Lactobacillales</taxon>
        <taxon>Streptococcaceae</taxon>
        <taxon>Pseudolactococcus</taxon>
    </lineage>
</organism>
<dbReference type="InterPro" id="IPR036412">
    <property type="entry name" value="HAD-like_sf"/>
</dbReference>
<evidence type="ECO:0000313" key="3">
    <source>
        <dbReference type="Proteomes" id="UP000501558"/>
    </source>
</evidence>
<dbReference type="Proteomes" id="UP000501558">
    <property type="component" value="Chromosome"/>
</dbReference>
<dbReference type="Gene3D" id="3.30.1240.10">
    <property type="match status" value="1"/>
</dbReference>
<dbReference type="PROSITE" id="PS01229">
    <property type="entry name" value="COF_2"/>
    <property type="match status" value="1"/>
</dbReference>
<gene>
    <name evidence="2" type="ORF">GU334_00535</name>
    <name evidence="1" type="ORF">GU336_00600</name>
</gene>
<dbReference type="NCBIfam" id="TIGR01484">
    <property type="entry name" value="HAD-SF-IIB"/>
    <property type="match status" value="1"/>
</dbReference>
<dbReference type="NCBIfam" id="TIGR00099">
    <property type="entry name" value="Cof-subfamily"/>
    <property type="match status" value="1"/>
</dbReference>
<dbReference type="InterPro" id="IPR000150">
    <property type="entry name" value="Cof"/>
</dbReference>
<reference evidence="3 4" key="1">
    <citation type="submission" date="2019-12" db="EMBL/GenBank/DDBJ databases">
        <title>Whole genome sequences of Lactococcus raffinolactis strains isolated from sewage.</title>
        <authorList>
            <person name="Ybazeta G."/>
            <person name="Ross M."/>
            <person name="Brabant-Kirwan D."/>
            <person name="Saleh M."/>
            <person name="Dillon J.A."/>
            <person name="Splinter K."/>
            <person name="Nokhbeh R."/>
        </authorList>
    </citation>
    <scope>NUCLEOTIDE SEQUENCE [LARGE SCALE GENOMIC DNA]</scope>
    <source>
        <strain evidence="2 3">Lr_19_14</strain>
        <strain evidence="1 4">Lr_19_5</strain>
    </source>
</reference>
<dbReference type="GO" id="GO:0016791">
    <property type="term" value="F:phosphatase activity"/>
    <property type="evidence" value="ECO:0007669"/>
    <property type="project" value="TreeGrafter"/>
</dbReference>
<accession>A0A290PYY1</accession>
<dbReference type="EMBL" id="CP047616">
    <property type="protein sequence ID" value="QIW52776.1"/>
    <property type="molecule type" value="Genomic_DNA"/>
</dbReference>
<dbReference type="SFLD" id="SFLDS00003">
    <property type="entry name" value="Haloacid_Dehalogenase"/>
    <property type="match status" value="1"/>
</dbReference>
<keyword evidence="2" id="KW-0378">Hydrolase</keyword>
<dbReference type="SFLD" id="SFLDG01144">
    <property type="entry name" value="C2.B.4:_PGP_Like"/>
    <property type="match status" value="1"/>
</dbReference>
<dbReference type="RefSeq" id="WP_096039847.1">
    <property type="nucleotide sequence ID" value="NZ_CP023392.1"/>
</dbReference>
<dbReference type="EMBL" id="CP047628">
    <property type="protein sequence ID" value="QIW57500.1"/>
    <property type="molecule type" value="Genomic_DNA"/>
</dbReference>
<evidence type="ECO:0000313" key="4">
    <source>
        <dbReference type="Proteomes" id="UP000501945"/>
    </source>
</evidence>
<dbReference type="KEGG" id="lrn:CMV25_05740"/>
<sequence length="269" mass="29777">MSIKLIATDMDGTFLNSQKDYNRERFADLYAELKKRDIKFVVASGNQSFQLKSFFPDISNELTFAAENGAHVISKEEALFAADMPRQAFERALSILAADHQGEGIICGIKSAYILETAPETFYNYTHQYYHRLARVPDLSAMFDQDTIVKMAFNFPEHLVDEKIEQLTEALQGVLFPVSTGEGDIDILVPGVTKASALADLGNLWDIQPEEMAAFGDGGNDLEMLQFVGHGYAMSNAIPSIKAIADHVIGNNDEDSVLTQIEKILEAND</sequence>
<dbReference type="CDD" id="cd07518">
    <property type="entry name" value="HAD_YbiV-Like"/>
    <property type="match status" value="1"/>
</dbReference>
<dbReference type="GO" id="GO:0005829">
    <property type="term" value="C:cytosol"/>
    <property type="evidence" value="ECO:0007669"/>
    <property type="project" value="TreeGrafter"/>
</dbReference>
<keyword evidence="3" id="KW-1185">Reference proteome</keyword>
<dbReference type="STRING" id="1348633.GCA_001591765_01664"/>
<evidence type="ECO:0000313" key="2">
    <source>
        <dbReference type="EMBL" id="QIW57500.1"/>
    </source>
</evidence>
<dbReference type="InterPro" id="IPR006379">
    <property type="entry name" value="HAD-SF_hydro_IIB"/>
</dbReference>
<protein>
    <submittedName>
        <fullName evidence="2">Cof-type HAD-IIB family hydrolase</fullName>
    </submittedName>
</protein>
<dbReference type="PANTHER" id="PTHR10000:SF53">
    <property type="entry name" value="5-AMINO-6-(5-PHOSPHO-D-RIBITYLAMINO)URACIL PHOSPHATASE YBJI-RELATED"/>
    <property type="match status" value="1"/>
</dbReference>
<proteinExistence type="predicted"/>
<dbReference type="GO" id="GO:0000287">
    <property type="term" value="F:magnesium ion binding"/>
    <property type="evidence" value="ECO:0007669"/>
    <property type="project" value="TreeGrafter"/>
</dbReference>
<dbReference type="PANTHER" id="PTHR10000">
    <property type="entry name" value="PHOSPHOSERINE PHOSPHATASE"/>
    <property type="match status" value="1"/>
</dbReference>
<dbReference type="Gene3D" id="3.40.50.1000">
    <property type="entry name" value="HAD superfamily/HAD-like"/>
    <property type="match status" value="1"/>
</dbReference>
<dbReference type="InterPro" id="IPR023214">
    <property type="entry name" value="HAD_sf"/>
</dbReference>
<evidence type="ECO:0000313" key="1">
    <source>
        <dbReference type="EMBL" id="QIW52776.1"/>
    </source>
</evidence>
<dbReference type="Pfam" id="PF08282">
    <property type="entry name" value="Hydrolase_3"/>
    <property type="match status" value="1"/>
</dbReference>
<dbReference type="SFLD" id="SFLDG01140">
    <property type="entry name" value="C2.B:_Phosphomannomutase_and_P"/>
    <property type="match status" value="1"/>
</dbReference>
<dbReference type="Proteomes" id="UP000501945">
    <property type="component" value="Chromosome"/>
</dbReference>
<dbReference type="AlphaFoldDB" id="A0A290PYY1"/>
<dbReference type="SUPFAM" id="SSF56784">
    <property type="entry name" value="HAD-like"/>
    <property type="match status" value="1"/>
</dbReference>